<reference evidence="2" key="1">
    <citation type="submission" date="2022-08" db="EMBL/GenBank/DDBJ databases">
        <title>Catabolic pathway analysis in culturable SAR92 clade bacteria reveals their overlooked roles in DMSP degradation in coastal seas.</title>
        <authorList>
            <person name="He X."/>
            <person name="Zhang X."/>
            <person name="Zhang Y."/>
        </authorList>
    </citation>
    <scope>NUCLEOTIDE SEQUENCE</scope>
    <source>
        <strain evidence="2">H455</strain>
    </source>
</reference>
<sequence length="66" mass="7676">MSAYQELEAKLDSLIELCLQLKRENQSLRARESSLAGERGKLLEQNEMARQKIETMINRLRNLNAE</sequence>
<dbReference type="NCBIfam" id="TIGR02449">
    <property type="entry name" value="TIGR02449 family protein"/>
    <property type="match status" value="1"/>
</dbReference>
<dbReference type="Proteomes" id="UP001059934">
    <property type="component" value="Chromosome"/>
</dbReference>
<keyword evidence="3" id="KW-1185">Reference proteome</keyword>
<feature type="coiled-coil region" evidence="1">
    <location>
        <begin position="4"/>
        <end position="66"/>
    </location>
</feature>
<dbReference type="EMBL" id="CP103416">
    <property type="protein sequence ID" value="UVW35021.1"/>
    <property type="molecule type" value="Genomic_DNA"/>
</dbReference>
<gene>
    <name evidence="2" type="ORF">NYF23_00085</name>
</gene>
<evidence type="ECO:0000313" key="2">
    <source>
        <dbReference type="EMBL" id="UVW35021.1"/>
    </source>
</evidence>
<evidence type="ECO:0000313" key="3">
    <source>
        <dbReference type="Proteomes" id="UP001059934"/>
    </source>
</evidence>
<accession>A0ABY5TRB7</accession>
<keyword evidence="1" id="KW-0175">Coiled coil</keyword>
<protein>
    <submittedName>
        <fullName evidence="2">TIGR02449 family protein</fullName>
    </submittedName>
</protein>
<evidence type="ECO:0000256" key="1">
    <source>
        <dbReference type="SAM" id="Coils"/>
    </source>
</evidence>
<dbReference type="InterPro" id="IPR012662">
    <property type="entry name" value="CHP02449"/>
</dbReference>
<proteinExistence type="predicted"/>
<organism evidence="2 3">
    <name type="scientific">SAR92 clade bacterium H455</name>
    <dbReference type="NCBI Taxonomy" id="2974818"/>
    <lineage>
        <taxon>Bacteria</taxon>
        <taxon>Pseudomonadati</taxon>
        <taxon>Pseudomonadota</taxon>
        <taxon>Gammaproteobacteria</taxon>
        <taxon>Cellvibrionales</taxon>
        <taxon>Porticoccaceae</taxon>
        <taxon>SAR92 clade</taxon>
    </lineage>
</organism>
<name>A0ABY5TRB7_9GAMM</name>